<protein>
    <submittedName>
        <fullName evidence="3">Biotin synthase</fullName>
    </submittedName>
</protein>
<name>A0A643FHG3_IDEDE</name>
<comment type="caution">
    <text evidence="3">The sequence shown here is derived from an EMBL/GenBank/DDBJ whole genome shotgun (WGS) entry which is preliminary data.</text>
</comment>
<sequence>MDPVALARIRRRLRSAPAPSWLHQEVARRMAERLSLIRLTPRQVLDWSLDAGPPAEGLRSAYPQATLQQVLPAGEAVSPAPWWKRWLGTGAAVPVAAEAVAPAGAGLVWSNMALQFENDPPALFAAWRRALGAEGFVMFSTLGPGSLPELRAVYAAEGWGEPHVPFVDMHDLGDMLVQAGFADPVMDQETLTLTYGSAEQLLAELRGWGGNAAPGRSPVLRGRAWRARLLQALQSRADAQGRIRLTLELVYGHAFQAPERGPAVAAETAVDLSTMRRMLKEPKSPR</sequence>
<organism evidence="3 4">
    <name type="scientific">Ideonella dechloratans</name>
    <dbReference type="NCBI Taxonomy" id="36863"/>
    <lineage>
        <taxon>Bacteria</taxon>
        <taxon>Pseudomonadati</taxon>
        <taxon>Pseudomonadota</taxon>
        <taxon>Betaproteobacteria</taxon>
        <taxon>Burkholderiales</taxon>
        <taxon>Sphaerotilaceae</taxon>
        <taxon>Ideonella</taxon>
    </lineage>
</organism>
<dbReference type="Proteomes" id="UP000430120">
    <property type="component" value="Unassembled WGS sequence"/>
</dbReference>
<dbReference type="EMBL" id="VZPB01000001">
    <property type="protein sequence ID" value="KAB0585491.1"/>
    <property type="molecule type" value="Genomic_DNA"/>
</dbReference>
<dbReference type="SUPFAM" id="SSF53335">
    <property type="entry name" value="S-adenosyl-L-methionine-dependent methyltransferases"/>
    <property type="match status" value="1"/>
</dbReference>
<evidence type="ECO:0000256" key="1">
    <source>
        <dbReference type="ARBA" id="ARBA00022603"/>
    </source>
</evidence>
<dbReference type="InterPro" id="IPR029063">
    <property type="entry name" value="SAM-dependent_MTases_sf"/>
</dbReference>
<keyword evidence="4" id="KW-1185">Reference proteome</keyword>
<accession>A0A643FHG3</accession>
<dbReference type="GO" id="GO:0008168">
    <property type="term" value="F:methyltransferase activity"/>
    <property type="evidence" value="ECO:0007669"/>
    <property type="project" value="UniProtKB-KW"/>
</dbReference>
<dbReference type="AlphaFoldDB" id="A0A643FHG3"/>
<evidence type="ECO:0000313" key="4">
    <source>
        <dbReference type="Proteomes" id="UP000430120"/>
    </source>
</evidence>
<dbReference type="PANTHER" id="PTHR13090:SF1">
    <property type="entry name" value="ARGININE-HYDROXYLASE NDUFAF5, MITOCHONDRIAL"/>
    <property type="match status" value="1"/>
</dbReference>
<dbReference type="GO" id="GO:0032259">
    <property type="term" value="P:methylation"/>
    <property type="evidence" value="ECO:0007669"/>
    <property type="project" value="UniProtKB-KW"/>
</dbReference>
<dbReference type="InterPro" id="IPR050602">
    <property type="entry name" value="Malonyl-ACP_OMT"/>
</dbReference>
<reference evidence="3 4" key="1">
    <citation type="submission" date="2019-09" db="EMBL/GenBank/DDBJ databases">
        <title>Draft genome sequences of 48 bacterial type strains from the CCUG.</title>
        <authorList>
            <person name="Tunovic T."/>
            <person name="Pineiro-Iglesias B."/>
            <person name="Unosson C."/>
            <person name="Inganas E."/>
            <person name="Ohlen M."/>
            <person name="Cardew S."/>
            <person name="Jensie-Markopoulos S."/>
            <person name="Salva-Serra F."/>
            <person name="Jaen-Luchoro D."/>
            <person name="Karlsson R."/>
            <person name="Svensson-Stadler L."/>
            <person name="Chun J."/>
            <person name="Moore E."/>
        </authorList>
    </citation>
    <scope>NUCLEOTIDE SEQUENCE [LARGE SCALE GENOMIC DNA]</scope>
    <source>
        <strain evidence="3 4">CCUG 30977</strain>
    </source>
</reference>
<dbReference type="Gene3D" id="3.40.50.150">
    <property type="entry name" value="Vaccinia Virus protein VP39"/>
    <property type="match status" value="1"/>
</dbReference>
<gene>
    <name evidence="3" type="ORF">F7Q92_00490</name>
</gene>
<dbReference type="PANTHER" id="PTHR13090">
    <property type="entry name" value="ARGININE-HYDROXYLASE NDUFAF5, MITOCHONDRIAL"/>
    <property type="match status" value="1"/>
</dbReference>
<proteinExistence type="predicted"/>
<keyword evidence="1" id="KW-0489">Methyltransferase</keyword>
<evidence type="ECO:0000313" key="3">
    <source>
        <dbReference type="EMBL" id="KAB0585491.1"/>
    </source>
</evidence>
<dbReference type="OrthoDB" id="9760689at2"/>
<keyword evidence="2" id="KW-0808">Transferase</keyword>
<evidence type="ECO:0000256" key="2">
    <source>
        <dbReference type="ARBA" id="ARBA00022679"/>
    </source>
</evidence>